<protein>
    <submittedName>
        <fullName evidence="3">Protein-glutamine gamma-glutamyltransferase</fullName>
        <ecNumber evidence="3">2.3.2.13</ecNumber>
    </submittedName>
</protein>
<feature type="transmembrane region" description="Helical" evidence="1">
    <location>
        <begin position="541"/>
        <end position="561"/>
    </location>
</feature>
<evidence type="ECO:0000313" key="3">
    <source>
        <dbReference type="EMBL" id="EXI77628.1"/>
    </source>
</evidence>
<accession>A0A011N4Y3</accession>
<dbReference type="Pfam" id="PF01841">
    <property type="entry name" value="Transglut_core"/>
    <property type="match status" value="1"/>
</dbReference>
<dbReference type="Gene3D" id="3.10.620.30">
    <property type="match status" value="1"/>
</dbReference>
<comment type="caution">
    <text evidence="3">The sequence shown here is derived from an EMBL/GenBank/DDBJ whole genome shotgun (WGS) entry which is preliminary data.</text>
</comment>
<feature type="transmembrane region" description="Helical" evidence="1">
    <location>
        <begin position="52"/>
        <end position="70"/>
    </location>
</feature>
<proteinExistence type="predicted"/>
<evidence type="ECO:0000256" key="1">
    <source>
        <dbReference type="SAM" id="Phobius"/>
    </source>
</evidence>
<evidence type="ECO:0000313" key="4">
    <source>
        <dbReference type="Proteomes" id="UP000021816"/>
    </source>
</evidence>
<keyword evidence="3" id="KW-0808">Transferase</keyword>
<dbReference type="InterPro" id="IPR002931">
    <property type="entry name" value="Transglutaminase-like"/>
</dbReference>
<dbReference type="InterPro" id="IPR021878">
    <property type="entry name" value="TgpA_N"/>
</dbReference>
<keyword evidence="3" id="KW-0012">Acyltransferase</keyword>
<dbReference type="Proteomes" id="UP000021816">
    <property type="component" value="Unassembled WGS sequence"/>
</dbReference>
<dbReference type="SUPFAM" id="SSF54001">
    <property type="entry name" value="Cysteine proteinases"/>
    <property type="match status" value="1"/>
</dbReference>
<sequence length="652" mass="73199">MLALEHGAIPWLLAVALATAGPHFAHLPWWLSLLVGSMLLWRVWLWQQGRPLPPRWALVLLVIGSIAAIAWQFRTLLGKDAGVALLVVFMALKPMEMSRRRDALVVIMLGYFLLLTHYLYSQSIPTGAWLLAAIALLTAALLRLHGGAQPVATILRHAVLLLAQALPFMLILYLLFPRVSGPLWGLPQDAYAGLSGLSEEMSPGSISRLTLSSAIAFRSRFASEPPEKSDLYWRGPVFDEYDGHSWRARPLPAGAAKQLPVVTGIDAPLAYTSILEAHNRRWLLALDIATRLPPDSMLAPTLEALAREPVRLRAQFSFASSLDYRANVIEAPAVLQQALTLPAKINPRTRALASEWASRPPEEIAAAALAMFRNEDFYYTLRPPLLGANAMDEFLFDSRRGFCEHYASAFVFLMRAAGVPARVVAGYQGGELNPVDGYLVVRQSDAHAWTEIWLSGKGWVRFDPTAAVAPSRIEQGIAAALPSSEPLPILVRLDSDWLRQLRNRWEAANNSWNRWVLGYNPQRQREVLSRLGWRDPDWRSMSASLAILCGIALLVVTLWTLPRRLAADPVQRAWQQYCAALKQRGMARAEWEGPLDFAQRVARERPDLAALTDEAARYYAELRYGRHNRQSDQLRRLQQCRHRLPPRRRRHS</sequence>
<dbReference type="Pfam" id="PF13559">
    <property type="entry name" value="DUF4129"/>
    <property type="match status" value="1"/>
</dbReference>
<feature type="transmembrane region" description="Helical" evidence="1">
    <location>
        <begin position="126"/>
        <end position="146"/>
    </location>
</feature>
<evidence type="ECO:0000259" key="2">
    <source>
        <dbReference type="SMART" id="SM00460"/>
    </source>
</evidence>
<dbReference type="PANTHER" id="PTHR42736">
    <property type="entry name" value="PROTEIN-GLUTAMINE GAMMA-GLUTAMYLTRANSFERASE"/>
    <property type="match status" value="1"/>
</dbReference>
<gene>
    <name evidence="3" type="primary">tgpA</name>
    <name evidence="3" type="ORF">AW10_03642</name>
</gene>
<dbReference type="InterPro" id="IPR052901">
    <property type="entry name" value="Bact_TGase-like"/>
</dbReference>
<keyword evidence="1" id="KW-0812">Transmembrane</keyword>
<dbReference type="GO" id="GO:0003810">
    <property type="term" value="F:protein-glutamine gamma-glutamyltransferase activity"/>
    <property type="evidence" value="ECO:0007669"/>
    <property type="project" value="UniProtKB-EC"/>
</dbReference>
<feature type="transmembrane region" description="Helical" evidence="1">
    <location>
        <begin position="158"/>
        <end position="176"/>
    </location>
</feature>
<dbReference type="InterPro" id="IPR025403">
    <property type="entry name" value="TgpA-like_C"/>
</dbReference>
<dbReference type="PATRIC" id="fig|1454003.3.peg.3702"/>
<dbReference type="InterPro" id="IPR038765">
    <property type="entry name" value="Papain-like_cys_pep_sf"/>
</dbReference>
<dbReference type="EMBL" id="JEMX01000096">
    <property type="protein sequence ID" value="EXI77628.1"/>
    <property type="molecule type" value="Genomic_DNA"/>
</dbReference>
<keyword evidence="1" id="KW-0472">Membrane</keyword>
<dbReference type="EC" id="2.3.2.13" evidence="3"/>
<keyword evidence="1" id="KW-1133">Transmembrane helix</keyword>
<dbReference type="Pfam" id="PF11992">
    <property type="entry name" value="TgpA_N"/>
    <property type="match status" value="1"/>
</dbReference>
<dbReference type="AlphaFoldDB" id="A0A011N4Y3"/>
<feature type="domain" description="Transglutaminase-like" evidence="2">
    <location>
        <begin position="395"/>
        <end position="466"/>
    </location>
</feature>
<organism evidence="3 4">
    <name type="scientific">Candidatus Accumulibacter appositus</name>
    <dbReference type="NCBI Taxonomy" id="1454003"/>
    <lineage>
        <taxon>Bacteria</taxon>
        <taxon>Pseudomonadati</taxon>
        <taxon>Pseudomonadota</taxon>
        <taxon>Betaproteobacteria</taxon>
        <taxon>Candidatus Accumulibacter</taxon>
    </lineage>
</organism>
<name>A0A011N4Y3_9PROT</name>
<dbReference type="PANTHER" id="PTHR42736:SF1">
    <property type="entry name" value="PROTEIN-GLUTAMINE GAMMA-GLUTAMYLTRANSFERASE"/>
    <property type="match status" value="1"/>
</dbReference>
<dbReference type="SMART" id="SM00460">
    <property type="entry name" value="TGc"/>
    <property type="match status" value="1"/>
</dbReference>
<reference evidence="3 4" key="1">
    <citation type="submission" date="2014-02" db="EMBL/GenBank/DDBJ databases">
        <title>Expanding our view of genomic diversity in Candidatus Accumulibacter clades.</title>
        <authorList>
            <person name="Skennerton C.T."/>
            <person name="Barr J.J."/>
            <person name="Slater F.R."/>
            <person name="Bond P.L."/>
            <person name="Tyson G.W."/>
        </authorList>
    </citation>
    <scope>NUCLEOTIDE SEQUENCE [LARGE SCALE GENOMIC DNA]</scope>
    <source>
        <strain evidence="4">BA-92</strain>
    </source>
</reference>
<feature type="transmembrane region" description="Helical" evidence="1">
    <location>
        <begin position="104"/>
        <end position="120"/>
    </location>
</feature>
<dbReference type="STRING" id="1454003.AW10_03642"/>